<dbReference type="RefSeq" id="WP_065029857.1">
    <property type="nucleotide sequence ID" value="NZ_LZKI01000131.1"/>
</dbReference>
<dbReference type="EMBL" id="LZKI01000131">
    <property type="protein sequence ID" value="OBI38710.1"/>
    <property type="molecule type" value="Genomic_DNA"/>
</dbReference>
<sequence length="86" mass="9133">MLLIGNRKRRGCAVPGGDLPFYAVAHTNVRTRLLAVRIRVIDRCAGTGAANGGDELEQAMNSSTAQRMAAAYPFRLPGCTGINTSL</sequence>
<gene>
    <name evidence="1" type="ORF">A5708_04785</name>
</gene>
<proteinExistence type="predicted"/>
<protein>
    <submittedName>
        <fullName evidence="1">Uncharacterized protein</fullName>
    </submittedName>
</protein>
<comment type="caution">
    <text evidence="1">The sequence shown here is derived from an EMBL/GenBank/DDBJ whole genome shotgun (WGS) entry which is preliminary data.</text>
</comment>
<evidence type="ECO:0000313" key="2">
    <source>
        <dbReference type="Proteomes" id="UP000091846"/>
    </source>
</evidence>
<organism evidence="1 2">
    <name type="scientific">Mycobacterium colombiense</name>
    <dbReference type="NCBI Taxonomy" id="339268"/>
    <lineage>
        <taxon>Bacteria</taxon>
        <taxon>Bacillati</taxon>
        <taxon>Actinomycetota</taxon>
        <taxon>Actinomycetes</taxon>
        <taxon>Mycobacteriales</taxon>
        <taxon>Mycobacteriaceae</taxon>
        <taxon>Mycobacterium</taxon>
        <taxon>Mycobacterium avium complex (MAC)</taxon>
    </lineage>
</organism>
<dbReference type="AlphaFoldDB" id="A0A1A2YL49"/>
<accession>A0A1A2YL49</accession>
<name>A0A1A2YL49_9MYCO</name>
<dbReference type="Proteomes" id="UP000091846">
    <property type="component" value="Unassembled WGS sequence"/>
</dbReference>
<reference evidence="1 2" key="1">
    <citation type="submission" date="2016-06" db="EMBL/GenBank/DDBJ databases">
        <authorList>
            <person name="Kjaerup R.B."/>
            <person name="Dalgaard T.S."/>
            <person name="Juul-Madsen H.R."/>
        </authorList>
    </citation>
    <scope>NUCLEOTIDE SEQUENCE [LARGE SCALE GENOMIC DNA]</scope>
    <source>
        <strain evidence="1 2">E1334</strain>
    </source>
</reference>
<evidence type="ECO:0000313" key="1">
    <source>
        <dbReference type="EMBL" id="OBI38710.1"/>
    </source>
</evidence>